<keyword evidence="2" id="KW-1185">Reference proteome</keyword>
<gene>
    <name evidence="1" type="ORF">F7O84_03785</name>
</gene>
<name>A0A7V7QM25_9FIRM</name>
<dbReference type="PANTHER" id="PTHR39162">
    <property type="entry name" value="GLL3345 PROTEIN"/>
    <property type="match status" value="1"/>
</dbReference>
<protein>
    <submittedName>
        <fullName evidence="1">Sporulation protein</fullName>
    </submittedName>
</protein>
<accession>A0A7V7QM25</accession>
<reference evidence="1 2" key="1">
    <citation type="submission" date="2019-09" db="EMBL/GenBank/DDBJ databases">
        <authorList>
            <person name="Valk L.C."/>
        </authorList>
    </citation>
    <scope>NUCLEOTIDE SEQUENCE [LARGE SCALE GENOMIC DNA]</scope>
    <source>
        <strain evidence="1">GalUA</strain>
    </source>
</reference>
<dbReference type="AlphaFoldDB" id="A0A7V7QM25"/>
<dbReference type="EMBL" id="WAGX01000004">
    <property type="protein sequence ID" value="KAB1439523.1"/>
    <property type="molecule type" value="Genomic_DNA"/>
</dbReference>
<dbReference type="OrthoDB" id="1711150at2"/>
<comment type="caution">
    <text evidence="1">The sequence shown here is derived from an EMBL/GenBank/DDBJ whole genome shotgun (WGS) entry which is preliminary data.</text>
</comment>
<proteinExistence type="predicted"/>
<dbReference type="Pfam" id="PF09579">
    <property type="entry name" value="Spore_YtfJ"/>
    <property type="match status" value="1"/>
</dbReference>
<evidence type="ECO:0000313" key="2">
    <source>
        <dbReference type="Proteomes" id="UP000461768"/>
    </source>
</evidence>
<sequence>MSVDNSFSSTMGSLFKGMDGFINSKTVVGDAIKVGDTIVLPLIDVTFGVAGGAFTEDGKKNNGAGGMGGKMSPSAVLVIQNGNTKLVNIKNQDGITKILDMVPDIINKFTSGSSKEKVNMNDDIEDAIKSSVNDTESEE</sequence>
<dbReference type="PANTHER" id="PTHR39162:SF1">
    <property type="entry name" value="SPORULATION PROTEIN YTFJ"/>
    <property type="match status" value="1"/>
</dbReference>
<evidence type="ECO:0000313" key="1">
    <source>
        <dbReference type="EMBL" id="KAB1439523.1"/>
    </source>
</evidence>
<reference evidence="1 2" key="2">
    <citation type="submission" date="2020-02" db="EMBL/GenBank/DDBJ databases">
        <title>Candidatus Galacturonibacter soehngenii shows hetero-acetogenic catabolism of galacturonic acid but lacks a canonical carbon monoxide dehydrogenase/acetyl-CoA synthase complex.</title>
        <authorList>
            <person name="Diender M."/>
            <person name="Stouten G.R."/>
            <person name="Petersen J.F."/>
            <person name="Nielsen P.H."/>
            <person name="Dueholm M.S."/>
            <person name="Pronk J.T."/>
            <person name="Van Loosdrecht M.C.M."/>
        </authorList>
    </citation>
    <scope>NUCLEOTIDE SEQUENCE [LARGE SCALE GENOMIC DNA]</scope>
    <source>
        <strain evidence="1">GalUA</strain>
    </source>
</reference>
<dbReference type="InterPro" id="IPR014229">
    <property type="entry name" value="Spore_YtfJ"/>
</dbReference>
<organism evidence="1 2">
    <name type="scientific">Candidatus Galacturonatibacter soehngenii</name>
    <dbReference type="NCBI Taxonomy" id="2307010"/>
    <lineage>
        <taxon>Bacteria</taxon>
        <taxon>Bacillati</taxon>
        <taxon>Bacillota</taxon>
        <taxon>Clostridia</taxon>
        <taxon>Lachnospirales</taxon>
        <taxon>Lachnospiraceae</taxon>
        <taxon>Candidatus Galacturonatibacter</taxon>
    </lineage>
</organism>
<dbReference type="Proteomes" id="UP000461768">
    <property type="component" value="Unassembled WGS sequence"/>
</dbReference>
<dbReference type="RefSeq" id="WP_151142103.1">
    <property type="nucleotide sequence ID" value="NZ_WAGX01000004.1"/>
</dbReference>